<evidence type="ECO:0000313" key="6">
    <source>
        <dbReference type="Proteomes" id="UP000662074"/>
    </source>
</evidence>
<dbReference type="PROSITE" id="PS01124">
    <property type="entry name" value="HTH_ARAC_FAMILY_2"/>
    <property type="match status" value="1"/>
</dbReference>
<dbReference type="Pfam" id="PF12833">
    <property type="entry name" value="HTH_18"/>
    <property type="match status" value="1"/>
</dbReference>
<dbReference type="AlphaFoldDB" id="A0A917J6F4"/>
<dbReference type="InterPro" id="IPR020449">
    <property type="entry name" value="Tscrpt_reg_AraC-type_HTH"/>
</dbReference>
<evidence type="ECO:0000259" key="4">
    <source>
        <dbReference type="PROSITE" id="PS01124"/>
    </source>
</evidence>
<dbReference type="GO" id="GO:0043565">
    <property type="term" value="F:sequence-specific DNA binding"/>
    <property type="evidence" value="ECO:0007669"/>
    <property type="project" value="InterPro"/>
</dbReference>
<comment type="caution">
    <text evidence="5">The sequence shown here is derived from an EMBL/GenBank/DDBJ whole genome shotgun (WGS) entry which is preliminary data.</text>
</comment>
<reference evidence="5" key="1">
    <citation type="journal article" date="2014" name="Int. J. Syst. Evol. Microbiol.">
        <title>Complete genome sequence of Corynebacterium casei LMG S-19264T (=DSM 44701T), isolated from a smear-ripened cheese.</title>
        <authorList>
            <consortium name="US DOE Joint Genome Institute (JGI-PGF)"/>
            <person name="Walter F."/>
            <person name="Albersmeier A."/>
            <person name="Kalinowski J."/>
            <person name="Ruckert C."/>
        </authorList>
    </citation>
    <scope>NUCLEOTIDE SEQUENCE</scope>
    <source>
        <strain evidence="5">CCM 8711</strain>
    </source>
</reference>
<gene>
    <name evidence="5" type="ORF">GCM10011425_00090</name>
</gene>
<evidence type="ECO:0000256" key="2">
    <source>
        <dbReference type="ARBA" id="ARBA00023125"/>
    </source>
</evidence>
<proteinExistence type="predicted"/>
<dbReference type="GO" id="GO:0003700">
    <property type="term" value="F:DNA-binding transcription factor activity"/>
    <property type="evidence" value="ECO:0007669"/>
    <property type="project" value="InterPro"/>
</dbReference>
<keyword evidence="3" id="KW-0804">Transcription</keyword>
<dbReference type="InterPro" id="IPR009057">
    <property type="entry name" value="Homeodomain-like_sf"/>
</dbReference>
<keyword evidence="2" id="KW-0238">DNA-binding</keyword>
<name>A0A917J6F4_9SPHI</name>
<reference evidence="5" key="2">
    <citation type="submission" date="2020-09" db="EMBL/GenBank/DDBJ databases">
        <authorList>
            <person name="Sun Q."/>
            <person name="Sedlacek I."/>
        </authorList>
    </citation>
    <scope>NUCLEOTIDE SEQUENCE</scope>
    <source>
        <strain evidence="5">CCM 8711</strain>
    </source>
</reference>
<dbReference type="SMART" id="SM00342">
    <property type="entry name" value="HTH_ARAC"/>
    <property type="match status" value="1"/>
</dbReference>
<dbReference type="SUPFAM" id="SSF46689">
    <property type="entry name" value="Homeodomain-like"/>
    <property type="match status" value="1"/>
</dbReference>
<protein>
    <submittedName>
        <fullName evidence="5">AraC family transcriptional regulator</fullName>
    </submittedName>
</protein>
<accession>A0A917J6F4</accession>
<dbReference type="RefSeq" id="WP_188412640.1">
    <property type="nucleotide sequence ID" value="NZ_BMDO01000001.1"/>
</dbReference>
<keyword evidence="6" id="KW-1185">Reference proteome</keyword>
<dbReference type="PANTHER" id="PTHR43280:SF32">
    <property type="entry name" value="TRANSCRIPTIONAL REGULATORY PROTEIN"/>
    <property type="match status" value="1"/>
</dbReference>
<dbReference type="PANTHER" id="PTHR43280">
    <property type="entry name" value="ARAC-FAMILY TRANSCRIPTIONAL REGULATOR"/>
    <property type="match status" value="1"/>
</dbReference>
<evidence type="ECO:0000313" key="5">
    <source>
        <dbReference type="EMBL" id="GGI48797.1"/>
    </source>
</evidence>
<organism evidence="5 6">
    <name type="scientific">Mucilaginibacter galii</name>
    <dbReference type="NCBI Taxonomy" id="2005073"/>
    <lineage>
        <taxon>Bacteria</taxon>
        <taxon>Pseudomonadati</taxon>
        <taxon>Bacteroidota</taxon>
        <taxon>Sphingobacteriia</taxon>
        <taxon>Sphingobacteriales</taxon>
        <taxon>Sphingobacteriaceae</taxon>
        <taxon>Mucilaginibacter</taxon>
    </lineage>
</organism>
<dbReference type="Proteomes" id="UP000662074">
    <property type="component" value="Unassembled WGS sequence"/>
</dbReference>
<feature type="domain" description="HTH araC/xylS-type" evidence="4">
    <location>
        <begin position="196"/>
        <end position="297"/>
    </location>
</feature>
<dbReference type="EMBL" id="BMDO01000001">
    <property type="protein sequence ID" value="GGI48797.1"/>
    <property type="molecule type" value="Genomic_DNA"/>
</dbReference>
<evidence type="ECO:0000256" key="3">
    <source>
        <dbReference type="ARBA" id="ARBA00023163"/>
    </source>
</evidence>
<evidence type="ECO:0000256" key="1">
    <source>
        <dbReference type="ARBA" id="ARBA00023015"/>
    </source>
</evidence>
<dbReference type="InterPro" id="IPR018060">
    <property type="entry name" value="HTH_AraC"/>
</dbReference>
<dbReference type="Gene3D" id="1.10.10.60">
    <property type="entry name" value="Homeodomain-like"/>
    <property type="match status" value="2"/>
</dbReference>
<keyword evidence="1" id="KW-0805">Transcription regulation</keyword>
<sequence>MEQVNRIDTVGQYNAYVGVDTQHPLISVVNFNEVPTIQHFRHYMGVYAVFLKNIKCGNMTYGCQPYDYEDGTLVFVSPGQVYGIDSNGQAMKPSGYALVFHPDLIKGTNLGKAIKDYSFFSYDVHEALHLSKKERKTIEDTLRKIAEEIGQNIDKHSKTLIVSNIEVLLNYCMRFYDRQFITRNNVNKDILVRFEELLNSYFASGKAKAEGLPSVAYCADQLHLSPNYFGDLIKKETGNTALDYIQTRLIDEAKGKIFDAEKSINDVAGELGFKYQQHFTRLFKLKTGMTPNEYRNVNQN</sequence>
<dbReference type="PRINTS" id="PR00032">
    <property type="entry name" value="HTHARAC"/>
</dbReference>